<name>A0A0E9RNZ5_ANGAN</name>
<sequence>MFFRIYLTYLVFIPVPLT</sequence>
<reference evidence="1" key="2">
    <citation type="journal article" date="2015" name="Fish Shellfish Immunol.">
        <title>Early steps in the European eel (Anguilla anguilla)-Vibrio vulnificus interaction in the gills: Role of the RtxA13 toxin.</title>
        <authorList>
            <person name="Callol A."/>
            <person name="Pajuelo D."/>
            <person name="Ebbesson L."/>
            <person name="Teles M."/>
            <person name="MacKenzie S."/>
            <person name="Amaro C."/>
        </authorList>
    </citation>
    <scope>NUCLEOTIDE SEQUENCE</scope>
</reference>
<reference evidence="1" key="1">
    <citation type="submission" date="2014-11" db="EMBL/GenBank/DDBJ databases">
        <authorList>
            <person name="Amaro Gonzalez C."/>
        </authorList>
    </citation>
    <scope>NUCLEOTIDE SEQUENCE</scope>
</reference>
<evidence type="ECO:0000313" key="1">
    <source>
        <dbReference type="EMBL" id="JAH30871.1"/>
    </source>
</evidence>
<dbReference type="EMBL" id="GBXM01077706">
    <property type="protein sequence ID" value="JAH30871.1"/>
    <property type="molecule type" value="Transcribed_RNA"/>
</dbReference>
<proteinExistence type="predicted"/>
<organism evidence="1">
    <name type="scientific">Anguilla anguilla</name>
    <name type="common">European freshwater eel</name>
    <name type="synonym">Muraena anguilla</name>
    <dbReference type="NCBI Taxonomy" id="7936"/>
    <lineage>
        <taxon>Eukaryota</taxon>
        <taxon>Metazoa</taxon>
        <taxon>Chordata</taxon>
        <taxon>Craniata</taxon>
        <taxon>Vertebrata</taxon>
        <taxon>Euteleostomi</taxon>
        <taxon>Actinopterygii</taxon>
        <taxon>Neopterygii</taxon>
        <taxon>Teleostei</taxon>
        <taxon>Anguilliformes</taxon>
        <taxon>Anguillidae</taxon>
        <taxon>Anguilla</taxon>
    </lineage>
</organism>
<dbReference type="AlphaFoldDB" id="A0A0E9RNZ5"/>
<accession>A0A0E9RNZ5</accession>
<protein>
    <submittedName>
        <fullName evidence="1">Uncharacterized protein</fullName>
    </submittedName>
</protein>